<comment type="caution">
    <text evidence="1">The sequence shown here is derived from an EMBL/GenBank/DDBJ whole genome shotgun (WGS) entry which is preliminary data.</text>
</comment>
<sequence>MRYSIEGGSLPVVIINLNPGERLISEAGGRRWMRGDIRTETESHGGIGGMFGRMLSGESLFLSSYTAFSESEIAFASSFPGKIIARELRNGESIVCQKSAFLCATDQVSLRVFFQKNIGSGYFGGEGFIMQKITGPGMVFLELDGYIKEYDLAPNESIVCDTGAVAMIDETCQIDVRVVSGLKNIVFGGEGLFDTVVTGPGKVALQSASITDFSKLISSCIKTK</sequence>
<dbReference type="NCBIfam" id="TIGR00266">
    <property type="entry name" value="TIGR00266 family protein"/>
    <property type="match status" value="1"/>
</dbReference>
<dbReference type="SUPFAM" id="SSF51219">
    <property type="entry name" value="TRAP-like"/>
    <property type="match status" value="1"/>
</dbReference>
<gene>
    <name evidence="1" type="ORF">B7R76_03275</name>
</gene>
<accession>A0A2J8B583</accession>
<dbReference type="PANTHER" id="PTHR43657">
    <property type="entry name" value="TRYPTOPHAN RNA-BINDING ATTENUATOR PROTEIN-LIKE PROTEIN"/>
    <property type="match status" value="1"/>
</dbReference>
<protein>
    <submittedName>
        <fullName evidence="1">TIGR00266 family protein</fullName>
    </submittedName>
</protein>
<evidence type="ECO:0000313" key="1">
    <source>
        <dbReference type="EMBL" id="PNH19906.1"/>
    </source>
</evidence>
<dbReference type="InterPro" id="IPR002838">
    <property type="entry name" value="AIM24"/>
</dbReference>
<dbReference type="InterPro" id="IPR016031">
    <property type="entry name" value="Trp_RNA-bd_attenuator-like_dom"/>
</dbReference>
<dbReference type="Proteomes" id="UP000236394">
    <property type="component" value="Unassembled WGS sequence"/>
</dbReference>
<dbReference type="PANTHER" id="PTHR43657:SF1">
    <property type="entry name" value="ALTERED INHERITANCE OF MITOCHONDRIA PROTEIN 24, MITOCHONDRIAL"/>
    <property type="match status" value="1"/>
</dbReference>
<organism evidence="1 2">
    <name type="scientific">Mageeibacillus indolicus</name>
    <dbReference type="NCBI Taxonomy" id="884684"/>
    <lineage>
        <taxon>Bacteria</taxon>
        <taxon>Bacillati</taxon>
        <taxon>Bacillota</taxon>
        <taxon>Clostridia</taxon>
        <taxon>Eubacteriales</taxon>
        <taxon>Oscillospiraceae</taxon>
        <taxon>Mageeibacillus</taxon>
    </lineage>
</organism>
<dbReference type="EMBL" id="NBZD01000001">
    <property type="protein sequence ID" value="PNH19906.1"/>
    <property type="molecule type" value="Genomic_DNA"/>
</dbReference>
<dbReference type="OMA" id="ICKKNAF"/>
<dbReference type="Pfam" id="PF01987">
    <property type="entry name" value="AIM24"/>
    <property type="match status" value="1"/>
</dbReference>
<name>A0A2J8B583_9FIRM</name>
<dbReference type="AlphaFoldDB" id="A0A2J8B583"/>
<proteinExistence type="predicted"/>
<evidence type="ECO:0000313" key="2">
    <source>
        <dbReference type="Proteomes" id="UP000236394"/>
    </source>
</evidence>
<dbReference type="InterPro" id="IPR036983">
    <property type="entry name" value="AIM24_sf"/>
</dbReference>
<dbReference type="Gene3D" id="3.60.160.10">
    <property type="entry name" value="Mitochondrial biogenesis AIM24"/>
    <property type="match status" value="1"/>
</dbReference>
<reference evidence="2" key="1">
    <citation type="submission" date="2017-04" db="EMBL/GenBank/DDBJ databases">
        <authorList>
            <person name="Bumgarner R.E."/>
            <person name="Fredricks D.N."/>
            <person name="Srinivasan S."/>
        </authorList>
    </citation>
    <scope>NUCLEOTIDE SEQUENCE [LARGE SCALE GENOMIC DNA]</scope>
    <source>
        <strain evidence="2">KA00405</strain>
    </source>
</reference>
<dbReference type="RefSeq" id="WP_012993176.1">
    <property type="nucleotide sequence ID" value="NZ_NBZD01000001.1"/>
</dbReference>